<protein>
    <submittedName>
        <fullName evidence="1">Uncharacterized protein</fullName>
    </submittedName>
</protein>
<accession>A0A0J6HQG2</accession>
<name>A0A0J6HQG2_9BACI</name>
<proteinExistence type="predicted"/>
<dbReference type="Proteomes" id="UP000036168">
    <property type="component" value="Unassembled WGS sequence"/>
</dbReference>
<dbReference type="PATRIC" id="fig|1664069.3.peg.4943"/>
<dbReference type="EMBL" id="LECW02000012">
    <property type="protein sequence ID" value="KRT94338.1"/>
    <property type="molecule type" value="Genomic_DNA"/>
</dbReference>
<organism evidence="1 2">
    <name type="scientific">Bacillus glycinifermentans</name>
    <dbReference type="NCBI Taxonomy" id="1664069"/>
    <lineage>
        <taxon>Bacteria</taxon>
        <taxon>Bacillati</taxon>
        <taxon>Bacillota</taxon>
        <taxon>Bacilli</taxon>
        <taxon>Bacillales</taxon>
        <taxon>Bacillaceae</taxon>
        <taxon>Bacillus</taxon>
    </lineage>
</organism>
<reference evidence="1 2" key="1">
    <citation type="journal article" date="2015" name="Int. J. Syst. Evol. Microbiol.">
        <title>Bacillus glycinifermentans sp. nov., isolated from fermented soybean paste.</title>
        <authorList>
            <person name="Kim S.J."/>
            <person name="Dunlap C.A."/>
            <person name="Kwon S.W."/>
            <person name="Rooney A.P."/>
        </authorList>
    </citation>
    <scope>NUCLEOTIDE SEQUENCE [LARGE SCALE GENOMIC DNA]</scope>
    <source>
        <strain evidence="1 2">GO-13</strain>
    </source>
</reference>
<sequence>MTCLTLFERVWSYRNEFIMEIGDLNAIITLFVIVQKMGRPFSGKSKMPHFFVRRYLGKILKWYETRISAVFRQGKTDFYRKPLSKRFH</sequence>
<gene>
    <name evidence="1" type="ORF">AB447_203365</name>
</gene>
<evidence type="ECO:0000313" key="2">
    <source>
        <dbReference type="Proteomes" id="UP000036168"/>
    </source>
</evidence>
<comment type="caution">
    <text evidence="1">The sequence shown here is derived from an EMBL/GenBank/DDBJ whole genome shotgun (WGS) entry which is preliminary data.</text>
</comment>
<evidence type="ECO:0000313" key="1">
    <source>
        <dbReference type="EMBL" id="KRT94338.1"/>
    </source>
</evidence>
<accession>A0A0J6EF84</accession>
<dbReference type="AlphaFoldDB" id="A0A0J6HQG2"/>